<keyword evidence="8" id="KW-1185">Reference proteome</keyword>
<dbReference type="EMBL" id="AP018365">
    <property type="protein sequence ID" value="BBA96115.1"/>
    <property type="molecule type" value="Genomic_DNA"/>
</dbReference>
<feature type="region of interest" description="Disordered" evidence="4">
    <location>
        <begin position="277"/>
        <end position="350"/>
    </location>
</feature>
<evidence type="ECO:0000256" key="1">
    <source>
        <dbReference type="ARBA" id="ARBA00023015"/>
    </source>
</evidence>
<keyword evidence="3" id="KW-0804">Transcription</keyword>
<dbReference type="RefSeq" id="WP_202232599.1">
    <property type="nucleotide sequence ID" value="NZ_AP018365.1"/>
</dbReference>
<dbReference type="GO" id="GO:0045892">
    <property type="term" value="P:negative regulation of DNA-templated transcription"/>
    <property type="evidence" value="ECO:0007669"/>
    <property type="project" value="TreeGrafter"/>
</dbReference>
<dbReference type="KEGG" id="arev:RVR_1271"/>
<dbReference type="GO" id="GO:0003700">
    <property type="term" value="F:DNA-binding transcription factor activity"/>
    <property type="evidence" value="ECO:0007669"/>
    <property type="project" value="TreeGrafter"/>
</dbReference>
<dbReference type="GO" id="GO:0003677">
    <property type="term" value="F:DNA binding"/>
    <property type="evidence" value="ECO:0007669"/>
    <property type="project" value="UniProtKB-KW"/>
</dbReference>
<dbReference type="Pfam" id="PF01614">
    <property type="entry name" value="IclR_C"/>
    <property type="match status" value="2"/>
</dbReference>
<name>A0A7U3UP47_9ACTN</name>
<feature type="compositionally biased region" description="Low complexity" evidence="4">
    <location>
        <begin position="334"/>
        <end position="350"/>
    </location>
</feature>
<feature type="compositionally biased region" description="Gly residues" evidence="4">
    <location>
        <begin position="316"/>
        <end position="333"/>
    </location>
</feature>
<evidence type="ECO:0000256" key="3">
    <source>
        <dbReference type="ARBA" id="ARBA00023163"/>
    </source>
</evidence>
<feature type="domain" description="HTH iclR-type" evidence="5">
    <location>
        <begin position="368"/>
        <end position="428"/>
    </location>
</feature>
<dbReference type="PANTHER" id="PTHR30136">
    <property type="entry name" value="HELIX-TURN-HELIX TRANSCRIPTIONAL REGULATOR, ICLR FAMILY"/>
    <property type="match status" value="1"/>
</dbReference>
<dbReference type="SUPFAM" id="SSF55781">
    <property type="entry name" value="GAF domain-like"/>
    <property type="match status" value="2"/>
</dbReference>
<dbReference type="SMART" id="SM00346">
    <property type="entry name" value="HTH_ICLR"/>
    <property type="match status" value="2"/>
</dbReference>
<evidence type="ECO:0000256" key="2">
    <source>
        <dbReference type="ARBA" id="ARBA00023125"/>
    </source>
</evidence>
<dbReference type="Pfam" id="PF09339">
    <property type="entry name" value="HTH_IclR"/>
    <property type="match status" value="2"/>
</dbReference>
<dbReference type="InterPro" id="IPR005471">
    <property type="entry name" value="Tscrpt_reg_IclR_N"/>
</dbReference>
<reference evidence="7 8" key="4">
    <citation type="journal article" date="2020" name="Sci. Rep.">
        <title>beta-carboline chemical signals induce reveromycin production through a LuxR family regulator in Streptomyces sp. SN-593.</title>
        <authorList>
            <person name="Panthee S."/>
            <person name="Kito N."/>
            <person name="Hayashi T."/>
            <person name="Shimizu T."/>
            <person name="Ishikawa J."/>
            <person name="Hamamoto H."/>
            <person name="Osada H."/>
            <person name="Takahashi S."/>
        </authorList>
    </citation>
    <scope>NUCLEOTIDE SEQUENCE [LARGE SCALE GENOMIC DNA]</scope>
    <source>
        <strain evidence="7 8">SN-593</strain>
    </source>
</reference>
<dbReference type="PROSITE" id="PS51078">
    <property type="entry name" value="ICLR_ED"/>
    <property type="match status" value="2"/>
</dbReference>
<keyword evidence="1" id="KW-0805">Transcription regulation</keyword>
<dbReference type="SUPFAM" id="SSF46785">
    <property type="entry name" value="Winged helix' DNA-binding domain"/>
    <property type="match status" value="2"/>
</dbReference>
<dbReference type="PROSITE" id="PS51077">
    <property type="entry name" value="HTH_ICLR"/>
    <property type="match status" value="1"/>
</dbReference>
<dbReference type="InterPro" id="IPR029016">
    <property type="entry name" value="GAF-like_dom_sf"/>
</dbReference>
<evidence type="ECO:0000256" key="4">
    <source>
        <dbReference type="SAM" id="MobiDB-lite"/>
    </source>
</evidence>
<dbReference type="InterPro" id="IPR036388">
    <property type="entry name" value="WH-like_DNA-bd_sf"/>
</dbReference>
<proteinExistence type="predicted"/>
<feature type="domain" description="IclR-ED" evidence="6">
    <location>
        <begin position="73"/>
        <end position="282"/>
    </location>
</feature>
<organism evidence="7 8">
    <name type="scientific">Actinacidiphila reveromycinica</name>
    <dbReference type="NCBI Taxonomy" id="659352"/>
    <lineage>
        <taxon>Bacteria</taxon>
        <taxon>Bacillati</taxon>
        <taxon>Actinomycetota</taxon>
        <taxon>Actinomycetes</taxon>
        <taxon>Kitasatosporales</taxon>
        <taxon>Streptomycetaceae</taxon>
        <taxon>Actinacidiphila</taxon>
    </lineage>
</organism>
<evidence type="ECO:0000313" key="7">
    <source>
        <dbReference type="EMBL" id="BBA96115.1"/>
    </source>
</evidence>
<dbReference type="Proteomes" id="UP000595703">
    <property type="component" value="Chromosome"/>
</dbReference>
<evidence type="ECO:0000259" key="6">
    <source>
        <dbReference type="PROSITE" id="PS51078"/>
    </source>
</evidence>
<evidence type="ECO:0000313" key="8">
    <source>
        <dbReference type="Proteomes" id="UP000595703"/>
    </source>
</evidence>
<dbReference type="AlphaFoldDB" id="A0A7U3UP47"/>
<dbReference type="InterPro" id="IPR012794">
    <property type="entry name" value="PcaR_PcaU"/>
</dbReference>
<dbReference type="Gene3D" id="3.30.450.40">
    <property type="match status" value="2"/>
</dbReference>
<dbReference type="InterPro" id="IPR050707">
    <property type="entry name" value="HTH_MetabolicPath_Reg"/>
</dbReference>
<protein>
    <submittedName>
        <fullName evidence="7">Putative IclR family transcriptional regulator</fullName>
    </submittedName>
</protein>
<keyword evidence="2" id="KW-0238">DNA-binding</keyword>
<reference evidence="7 8" key="2">
    <citation type="journal article" date="2011" name="J. Antibiot.">
        <title>Furaquinocins I and J: novel polyketide isoprenoid hybrid compounds from Streptomyces reveromyceticus SN-593.</title>
        <authorList>
            <person name="Panthee S."/>
            <person name="Takahashi S."/>
            <person name="Takagi H."/>
            <person name="Nogawa T."/>
            <person name="Oowada E."/>
            <person name="Uramoto M."/>
            <person name="Osada H."/>
        </authorList>
    </citation>
    <scope>NUCLEOTIDE SEQUENCE [LARGE SCALE GENOMIC DNA]</scope>
    <source>
        <strain evidence="7 8">SN-593</strain>
    </source>
</reference>
<dbReference type="Gene3D" id="1.10.10.10">
    <property type="entry name" value="Winged helix-like DNA-binding domain superfamily/Winged helix DNA-binding domain"/>
    <property type="match status" value="2"/>
</dbReference>
<accession>A0A7U3UP47</accession>
<dbReference type="GO" id="GO:0045893">
    <property type="term" value="P:positive regulation of DNA-templated transcription"/>
    <property type="evidence" value="ECO:0007669"/>
    <property type="project" value="InterPro"/>
</dbReference>
<sequence>MPDGGHPDASVGPLERGLLVLENVAGAPDGRTRASALVKATGLARSPVDRIATTLLHLGYLREEGADLVVAPALLALGGAYLRAAAVPDVLAPLARELADDLDESVSVAVPDGTAARFVVQYTRRRALSVSFRVGDLLPAERCAAGLLFAAEWDDERFAAWRAGPPVRLRTLPQAGAGGPDEPELRRAAAGAARDGWACDDQLLEPGLVAVAVPVTVPARGTAAGRGEGRAAGRAGDGAETVTVAALSVVSHTSRHSARELRDFALPRMRAVAARMAAALSGSGGGPARRTTAPTPQTASTAPTASPADAASDGFPGTGGGADGPGARDGSGGAAHPAEPAGEPAGAGPAATLDRTAAAKRDLGPEYLQSLARGLSVLAALGADADGMTLSAVAQRTGLARATARRSLLTLEAAGYVTSDAGRFRPLPRALDLGYPVLSRLTLGELAHPHLVELVERVGESASLAVLDGRDIRYVARVAAHRIMSVSITLGTRFPAHATSMGRVLLAELSPPEWERWAAAGPLPAPTRHTVTDPVRLAGILRQVAADGYTIVDQELEEGLRSIAVPVRGADGRVLAAVNVSLHAGRTSAEQAREDFLPYLREAAAAISADVAAVTVAQELPA</sequence>
<dbReference type="GO" id="GO:0046278">
    <property type="term" value="P:3,4-dihydroxybenzoate metabolic process"/>
    <property type="evidence" value="ECO:0007669"/>
    <property type="project" value="InterPro"/>
</dbReference>
<feature type="domain" description="IclR-ED" evidence="6">
    <location>
        <begin position="429"/>
        <end position="613"/>
    </location>
</feature>
<reference evidence="7 8" key="1">
    <citation type="journal article" date="2010" name="J. Bacteriol.">
        <title>Biochemical characterization of a novel indole prenyltransferase from Streptomyces sp. SN-593.</title>
        <authorList>
            <person name="Takahashi S."/>
            <person name="Takagi H."/>
            <person name="Toyoda A."/>
            <person name="Uramoto M."/>
            <person name="Nogawa T."/>
            <person name="Ueki M."/>
            <person name="Sakaki Y."/>
            <person name="Osada H."/>
        </authorList>
    </citation>
    <scope>NUCLEOTIDE SEQUENCE [LARGE SCALE GENOMIC DNA]</scope>
    <source>
        <strain evidence="7 8">SN-593</strain>
    </source>
</reference>
<dbReference type="NCBIfam" id="TIGR02431">
    <property type="entry name" value="pcaR_pcaU"/>
    <property type="match status" value="1"/>
</dbReference>
<dbReference type="InterPro" id="IPR036390">
    <property type="entry name" value="WH_DNA-bd_sf"/>
</dbReference>
<gene>
    <name evidence="7" type="ORF">RVR_1271</name>
</gene>
<dbReference type="PANTHER" id="PTHR30136:SF34">
    <property type="entry name" value="TRANSCRIPTIONAL REGULATOR"/>
    <property type="match status" value="1"/>
</dbReference>
<feature type="compositionally biased region" description="Low complexity" evidence="4">
    <location>
        <begin position="288"/>
        <end position="315"/>
    </location>
</feature>
<evidence type="ECO:0000259" key="5">
    <source>
        <dbReference type="PROSITE" id="PS51077"/>
    </source>
</evidence>
<dbReference type="InterPro" id="IPR014757">
    <property type="entry name" value="Tscrpt_reg_IclR_C"/>
</dbReference>
<reference evidence="7 8" key="3">
    <citation type="journal article" date="2011" name="Nat. Chem. Biol.">
        <title>Reveromycin A biosynthesis uses RevG and RevJ for stereospecific spiroacetal formation.</title>
        <authorList>
            <person name="Takahashi S."/>
            <person name="Toyoda A."/>
            <person name="Sekiyama Y."/>
            <person name="Takagi H."/>
            <person name="Nogawa T."/>
            <person name="Uramoto M."/>
            <person name="Suzuki R."/>
            <person name="Koshino H."/>
            <person name="Kumano T."/>
            <person name="Panthee S."/>
            <person name="Dairi T."/>
            <person name="Ishikawa J."/>
            <person name="Ikeda H."/>
            <person name="Sakaki Y."/>
            <person name="Osada H."/>
        </authorList>
    </citation>
    <scope>NUCLEOTIDE SEQUENCE [LARGE SCALE GENOMIC DNA]</scope>
    <source>
        <strain evidence="7 8">SN-593</strain>
    </source>
</reference>